<dbReference type="RefSeq" id="WP_142100218.1">
    <property type="nucleotide sequence ID" value="NZ_VIGH01000005.1"/>
</dbReference>
<comment type="similarity">
    <text evidence="1">Belongs to the WXG100 family.</text>
</comment>
<evidence type="ECO:0000256" key="1">
    <source>
        <dbReference type="RuleBase" id="RU362001"/>
    </source>
</evidence>
<keyword evidence="3" id="KW-1185">Reference proteome</keyword>
<dbReference type="AlphaFoldDB" id="A0A541B973"/>
<dbReference type="SUPFAM" id="SSF140453">
    <property type="entry name" value="EsxAB dimer-like"/>
    <property type="match status" value="1"/>
</dbReference>
<dbReference type="InterPro" id="IPR036689">
    <property type="entry name" value="ESAT-6-like_sf"/>
</dbReference>
<reference evidence="2 3" key="1">
    <citation type="submission" date="2019-06" db="EMBL/GenBank/DDBJ databases">
        <title>Rhodococcus spaelei sp. nov., isolated from a cave.</title>
        <authorList>
            <person name="Lee S.D."/>
        </authorList>
    </citation>
    <scope>NUCLEOTIDE SEQUENCE [LARGE SCALE GENOMIC DNA]</scope>
    <source>
        <strain evidence="2 3">C9-5</strain>
    </source>
</reference>
<dbReference type="OrthoDB" id="4554345at2"/>
<dbReference type="NCBIfam" id="TIGR03930">
    <property type="entry name" value="WXG100_ESAT6"/>
    <property type="match status" value="1"/>
</dbReference>
<dbReference type="Gene3D" id="1.10.287.1060">
    <property type="entry name" value="ESAT-6-like"/>
    <property type="match status" value="1"/>
</dbReference>
<protein>
    <recommendedName>
        <fullName evidence="1">ESAT-6-like protein</fullName>
    </recommendedName>
</protein>
<proteinExistence type="inferred from homology"/>
<gene>
    <name evidence="2" type="ORF">FK531_13845</name>
</gene>
<dbReference type="InterPro" id="IPR010310">
    <property type="entry name" value="T7SS_ESAT-6-like"/>
</dbReference>
<comment type="caution">
    <text evidence="2">The sequence shown here is derived from an EMBL/GenBank/DDBJ whole genome shotgun (WGS) entry which is preliminary data.</text>
</comment>
<name>A0A541B973_9NOCA</name>
<dbReference type="Pfam" id="PF06013">
    <property type="entry name" value="WXG100"/>
    <property type="match status" value="1"/>
</dbReference>
<dbReference type="EMBL" id="VIGH01000005">
    <property type="protein sequence ID" value="TQF68867.1"/>
    <property type="molecule type" value="Genomic_DNA"/>
</dbReference>
<sequence length="103" mass="11106">MGDFKTTSEEMEIASQRVKDANEQIQGHIAAIRGQVDQLQGLWRGTAKGSFDGLMARWEASGKKLNDALMGISENIKTNGVRFSEAQDAHTTAINNAGGSLNL</sequence>
<organism evidence="2 3">
    <name type="scientific">Rhodococcus spelaei</name>
    <dbReference type="NCBI Taxonomy" id="2546320"/>
    <lineage>
        <taxon>Bacteria</taxon>
        <taxon>Bacillati</taxon>
        <taxon>Actinomycetota</taxon>
        <taxon>Actinomycetes</taxon>
        <taxon>Mycobacteriales</taxon>
        <taxon>Nocardiaceae</taxon>
        <taxon>Rhodococcus</taxon>
    </lineage>
</organism>
<evidence type="ECO:0000313" key="3">
    <source>
        <dbReference type="Proteomes" id="UP000316256"/>
    </source>
</evidence>
<dbReference type="Proteomes" id="UP000316256">
    <property type="component" value="Unassembled WGS sequence"/>
</dbReference>
<accession>A0A541B973</accession>
<evidence type="ECO:0000313" key="2">
    <source>
        <dbReference type="EMBL" id="TQF68867.1"/>
    </source>
</evidence>